<dbReference type="GO" id="GO:0008671">
    <property type="term" value="F:2-dehydro-3-deoxygalactonokinase activity"/>
    <property type="evidence" value="ECO:0007669"/>
    <property type="project" value="InterPro"/>
</dbReference>
<dbReference type="InterPro" id="IPR042257">
    <property type="entry name" value="DGOK_C"/>
</dbReference>
<reference evidence="1 2" key="1">
    <citation type="submission" date="2016-10" db="EMBL/GenBank/DDBJ databases">
        <authorList>
            <person name="de Groot N.N."/>
        </authorList>
    </citation>
    <scope>NUCLEOTIDE SEQUENCE [LARGE SCALE GENOMIC DNA]</scope>
    <source>
        <strain evidence="1 2">DSM 28286</strain>
    </source>
</reference>
<dbReference type="GO" id="GO:0034194">
    <property type="term" value="P:D-galactonate catabolic process"/>
    <property type="evidence" value="ECO:0007669"/>
    <property type="project" value="InterPro"/>
</dbReference>
<dbReference type="Gene3D" id="3.30.420.300">
    <property type="entry name" value="2-keto-3-deoxy-galactonokinase, substrate binding domain"/>
    <property type="match status" value="1"/>
</dbReference>
<evidence type="ECO:0000313" key="1">
    <source>
        <dbReference type="EMBL" id="SFP54337.1"/>
    </source>
</evidence>
<dbReference type="InterPro" id="IPR007729">
    <property type="entry name" value="DGOK"/>
</dbReference>
<organism evidence="1 2">
    <name type="scientific">Parafilimonas terrae</name>
    <dbReference type="NCBI Taxonomy" id="1465490"/>
    <lineage>
        <taxon>Bacteria</taxon>
        <taxon>Pseudomonadati</taxon>
        <taxon>Bacteroidota</taxon>
        <taxon>Chitinophagia</taxon>
        <taxon>Chitinophagales</taxon>
        <taxon>Chitinophagaceae</taxon>
        <taxon>Parafilimonas</taxon>
    </lineage>
</organism>
<dbReference type="Proteomes" id="UP000199031">
    <property type="component" value="Unassembled WGS sequence"/>
</dbReference>
<dbReference type="STRING" id="1465490.SAMN05444277_101109"/>
<proteinExistence type="predicted"/>
<keyword evidence="1" id="KW-0418">Kinase</keyword>
<keyword evidence="2" id="KW-1185">Reference proteome</keyword>
<dbReference type="EMBL" id="FOXQ01000001">
    <property type="protein sequence ID" value="SFP54337.1"/>
    <property type="molecule type" value="Genomic_DNA"/>
</dbReference>
<name>A0A1I5R7M4_9BACT</name>
<protein>
    <submittedName>
        <fullName evidence="1">2-dehydro-3-deoxygalactonokinase</fullName>
    </submittedName>
</protein>
<dbReference type="RefSeq" id="WP_090653463.1">
    <property type="nucleotide sequence ID" value="NZ_FOXQ01000001.1"/>
</dbReference>
<keyword evidence="1" id="KW-0808">Transferase</keyword>
<dbReference type="InterPro" id="IPR042258">
    <property type="entry name" value="DGOK_N"/>
</dbReference>
<dbReference type="Pfam" id="PF05035">
    <property type="entry name" value="DGOK"/>
    <property type="match status" value="1"/>
</dbReference>
<dbReference type="OrthoDB" id="256574at2"/>
<dbReference type="Gene3D" id="3.30.420.310">
    <property type="entry name" value="2-keto-3-deoxy-galactonokinase, C-terminal domain"/>
    <property type="match status" value="1"/>
</dbReference>
<accession>A0A1I5R7M4</accession>
<gene>
    <name evidence="1" type="ORF">SAMN05444277_101109</name>
</gene>
<sequence length="315" mass="35062">MQTFLSCDWGTSSFRLRLIDAAAKTVLAETLTQQGISATHEAWKKEQNISRFSFYSRYIKERIPVLEQQINTSLNNVPLIIAGMASSAIGMKELPYKKIPFVIQPQNLLADVIEPTPSFQHTTILISGACSPTDVMRGEETILAGCAINSSFNKQLFILPGTHSKHVLTGNNILTEIKTYMTGELFQLLSTKSILSNSVEKDNTGIETNDAFLKGIHDATASSLLNNIFHVRINALFNAMNKKENYHYLSGLLIGEELKQVLREDIDAVTIVSSGNLLQLYHTALSFLNKNLRVLTEDADKALINAQTVLFNHYQ</sequence>
<dbReference type="AlphaFoldDB" id="A0A1I5R7M4"/>
<evidence type="ECO:0000313" key="2">
    <source>
        <dbReference type="Proteomes" id="UP000199031"/>
    </source>
</evidence>